<dbReference type="AlphaFoldDB" id="A0A834JLB9"/>
<sequence length="441" mass="51652">MNIFRTVSYISRRAYSRKNVGIRGKLKILESTKSEVNLEELDSHDLDEFEAEFMNAEKFHEDYEREVIKSKRLLKNQIVATKYFKKDKDPNFLTSVEKDQILKLHQSNPEEWTVEMLSKSFPALPDTIKKILKSNWSYKSVERILRYDATVINNWKLFQTGKLPVSPLLREHLLKFKDRTINLSNRHVLAEKLIPPKSELPKPKSTFFTNIVQSYLDQNRNDQCNNKILQSSTEAITDTNLSNNTINDNTISKNILDKGNLMKKEILHKNNVALIKYNLDSFKKKITFNEFAKKELTRIYAKCPEKGITLLNAYKNQLKKLDNASSDINDNVVKSKHMKVLEEEEEKKELNFSNSEISNQEKTLTSLKKSELSQLVSTDKIDTKLDTYVKVWNKKIEEHEVYSQPIQIPQRIYQKGKTYRISDCYYDDDGEFLYRVPGVRN</sequence>
<reference evidence="1" key="1">
    <citation type="journal article" date="2020" name="G3 (Bethesda)">
        <title>High-Quality Assemblies for Three Invasive Social Wasps from the &lt;i&gt;Vespula&lt;/i&gt; Genus.</title>
        <authorList>
            <person name="Harrop T.W.R."/>
            <person name="Guhlin J."/>
            <person name="McLaughlin G.M."/>
            <person name="Permina E."/>
            <person name="Stockwell P."/>
            <person name="Gilligan J."/>
            <person name="Le Lec M.F."/>
            <person name="Gruber M.A.M."/>
            <person name="Quinn O."/>
            <person name="Lovegrove M."/>
            <person name="Duncan E.J."/>
            <person name="Remnant E.J."/>
            <person name="Van Eeckhoven J."/>
            <person name="Graham B."/>
            <person name="Knapp R.A."/>
            <person name="Langford K.W."/>
            <person name="Kronenberg Z."/>
            <person name="Press M.O."/>
            <person name="Eacker S.M."/>
            <person name="Wilson-Rankin E.E."/>
            <person name="Purcell J."/>
            <person name="Lester P.J."/>
            <person name="Dearden P.K."/>
        </authorList>
    </citation>
    <scope>NUCLEOTIDE SEQUENCE</scope>
    <source>
        <strain evidence="1">Marl-1</strain>
    </source>
</reference>
<gene>
    <name evidence="1" type="ORF">HZH66_009453</name>
</gene>
<protein>
    <recommendedName>
        <fullName evidence="3">Neugrin</fullName>
    </recommendedName>
</protein>
<dbReference type="PANTHER" id="PTHR13475">
    <property type="entry name" value="NEUGRIN"/>
    <property type="match status" value="1"/>
</dbReference>
<accession>A0A834JLB9</accession>
<proteinExistence type="predicted"/>
<keyword evidence="2" id="KW-1185">Reference proteome</keyword>
<name>A0A834JLB9_VESVU</name>
<organism evidence="1 2">
    <name type="scientific">Vespula vulgaris</name>
    <name type="common">Yellow jacket</name>
    <name type="synonym">Wasp</name>
    <dbReference type="NCBI Taxonomy" id="7454"/>
    <lineage>
        <taxon>Eukaryota</taxon>
        <taxon>Metazoa</taxon>
        <taxon>Ecdysozoa</taxon>
        <taxon>Arthropoda</taxon>
        <taxon>Hexapoda</taxon>
        <taxon>Insecta</taxon>
        <taxon>Pterygota</taxon>
        <taxon>Neoptera</taxon>
        <taxon>Endopterygota</taxon>
        <taxon>Hymenoptera</taxon>
        <taxon>Apocrita</taxon>
        <taxon>Aculeata</taxon>
        <taxon>Vespoidea</taxon>
        <taxon>Vespidae</taxon>
        <taxon>Vespinae</taxon>
        <taxon>Vespula</taxon>
    </lineage>
</organism>
<dbReference type="EMBL" id="JACSEA010000010">
    <property type="protein sequence ID" value="KAF7390973.1"/>
    <property type="molecule type" value="Genomic_DNA"/>
</dbReference>
<dbReference type="PANTHER" id="PTHR13475:SF3">
    <property type="entry name" value="NEUGRIN"/>
    <property type="match status" value="1"/>
</dbReference>
<evidence type="ECO:0008006" key="3">
    <source>
        <dbReference type="Google" id="ProtNLM"/>
    </source>
</evidence>
<evidence type="ECO:0000313" key="1">
    <source>
        <dbReference type="EMBL" id="KAF7390973.1"/>
    </source>
</evidence>
<dbReference type="GO" id="GO:0005634">
    <property type="term" value="C:nucleus"/>
    <property type="evidence" value="ECO:0007669"/>
    <property type="project" value="TreeGrafter"/>
</dbReference>
<evidence type="ECO:0000313" key="2">
    <source>
        <dbReference type="Proteomes" id="UP000614350"/>
    </source>
</evidence>
<dbReference type="Pfam" id="PF06413">
    <property type="entry name" value="Neugrin"/>
    <property type="match status" value="1"/>
</dbReference>
<comment type="caution">
    <text evidence="1">The sequence shown here is derived from an EMBL/GenBank/DDBJ whole genome shotgun (WGS) entry which is preliminary data.</text>
</comment>
<dbReference type="Proteomes" id="UP000614350">
    <property type="component" value="Unassembled WGS sequence"/>
</dbReference>
<dbReference type="InterPro" id="IPR010487">
    <property type="entry name" value="NGRN/Rrg9"/>
</dbReference>